<evidence type="ECO:0000256" key="1">
    <source>
        <dbReference type="ARBA" id="ARBA00001974"/>
    </source>
</evidence>
<dbReference type="SUPFAM" id="SSF51905">
    <property type="entry name" value="FAD/NAD(P)-binding domain"/>
    <property type="match status" value="2"/>
</dbReference>
<sequence>MGSFNIDSEKVTQIFARYEEEKLKRVKSEGMDQYVDIGKSEKFKHFANDPSRRQPIPFARMSRVGWQPRQSSRGFKPNDFVFIDSAWGFGGTWYWNRYPGLMCDVESACYMPLVEETGFIPKHRYSYGPELREYAERVAEKWQLRRGAVFGSTVKSTTWSDEKSEWETTITRRLPDSQEMTFKVRSDYFILASGILNRPKLARLDGIGTFQGHMFHTSRWDYAYTGGSPEDPAMPNLVGKKVAFIGTGATAVQAIPQLAKFASQLYVFQRTPSAISERGQRTVDPEDFKRNVQVGQGWQRSRRENMAMFLSNYPELPSENLVDDGWTHFPSFSGLVGGPRTEGLSHENARAYVEYLHQLDLPRQEGIRQNIKSTVKDQATAESLQPWYAGWCKRPCFHDEYLPTFNLPRVQLVDTAGKGISGFNERGVVFNGTFYDADVVILGTGFEPYSVGSPAFRASITVTGRGGLSMDDKWAQSPHTLHGVITRDFPNLMIPGFTQGPATVNVVHCMDVLARHAAHMITMARMETNAGEGDNLIIEPTARAEEDWALKIAGKAYGYAAISGCTPSYGNAEGSKVAKTPEQQLRMAKGSPWSSGIVDFTRMIEAWEAKGDLAELDIKVVRYNSSL</sequence>
<comment type="cofactor">
    <cofactor evidence="1">
        <name>FAD</name>
        <dbReference type="ChEBI" id="CHEBI:57692"/>
    </cofactor>
</comment>
<proteinExistence type="inferred from homology"/>
<keyword evidence="5" id="KW-0521">NADP</keyword>
<dbReference type="Proteomes" id="UP000799440">
    <property type="component" value="Unassembled WGS sequence"/>
</dbReference>
<keyword evidence="7" id="KW-0503">Monooxygenase</keyword>
<dbReference type="Gene3D" id="3.50.50.60">
    <property type="entry name" value="FAD/NAD(P)-binding domain"/>
    <property type="match status" value="2"/>
</dbReference>
<evidence type="ECO:0000256" key="5">
    <source>
        <dbReference type="ARBA" id="ARBA00022857"/>
    </source>
</evidence>
<dbReference type="GO" id="GO:0004497">
    <property type="term" value="F:monooxygenase activity"/>
    <property type="evidence" value="ECO:0007669"/>
    <property type="project" value="UniProtKB-KW"/>
</dbReference>
<evidence type="ECO:0000313" key="8">
    <source>
        <dbReference type="Proteomes" id="UP000799440"/>
    </source>
</evidence>
<dbReference type="PANTHER" id="PTHR43098:SF2">
    <property type="entry name" value="FAD-BINDING MONOOXYGENASE AUSB-RELATED"/>
    <property type="match status" value="1"/>
</dbReference>
<dbReference type="OrthoDB" id="66881at2759"/>
<comment type="similarity">
    <text evidence="2">Belongs to the FAD-binding monooxygenase family.</text>
</comment>
<dbReference type="InterPro" id="IPR036188">
    <property type="entry name" value="FAD/NAD-bd_sf"/>
</dbReference>
<keyword evidence="3" id="KW-0285">Flavoprotein</keyword>
<evidence type="ECO:0000313" key="7">
    <source>
        <dbReference type="EMBL" id="KAF2745055.1"/>
    </source>
</evidence>
<protein>
    <submittedName>
        <fullName evidence="7">Flavin-binding monooxygenase-like family protein</fullName>
    </submittedName>
</protein>
<evidence type="ECO:0000256" key="3">
    <source>
        <dbReference type="ARBA" id="ARBA00022630"/>
    </source>
</evidence>
<evidence type="ECO:0000256" key="4">
    <source>
        <dbReference type="ARBA" id="ARBA00022827"/>
    </source>
</evidence>
<organism evidence="7 8">
    <name type="scientific">Sporormia fimetaria CBS 119925</name>
    <dbReference type="NCBI Taxonomy" id="1340428"/>
    <lineage>
        <taxon>Eukaryota</taxon>
        <taxon>Fungi</taxon>
        <taxon>Dikarya</taxon>
        <taxon>Ascomycota</taxon>
        <taxon>Pezizomycotina</taxon>
        <taxon>Dothideomycetes</taxon>
        <taxon>Pleosporomycetidae</taxon>
        <taxon>Pleosporales</taxon>
        <taxon>Sporormiaceae</taxon>
        <taxon>Sporormia</taxon>
    </lineage>
</organism>
<keyword evidence="6" id="KW-0560">Oxidoreductase</keyword>
<dbReference type="AlphaFoldDB" id="A0A6A6V3I3"/>
<name>A0A6A6V3I3_9PLEO</name>
<dbReference type="InterPro" id="IPR050775">
    <property type="entry name" value="FAD-binding_Monooxygenases"/>
</dbReference>
<evidence type="ECO:0000256" key="2">
    <source>
        <dbReference type="ARBA" id="ARBA00010139"/>
    </source>
</evidence>
<reference evidence="7" key="1">
    <citation type="journal article" date="2020" name="Stud. Mycol.">
        <title>101 Dothideomycetes genomes: a test case for predicting lifestyles and emergence of pathogens.</title>
        <authorList>
            <person name="Haridas S."/>
            <person name="Albert R."/>
            <person name="Binder M."/>
            <person name="Bloem J."/>
            <person name="Labutti K."/>
            <person name="Salamov A."/>
            <person name="Andreopoulos B."/>
            <person name="Baker S."/>
            <person name="Barry K."/>
            <person name="Bills G."/>
            <person name="Bluhm B."/>
            <person name="Cannon C."/>
            <person name="Castanera R."/>
            <person name="Culley D."/>
            <person name="Daum C."/>
            <person name="Ezra D."/>
            <person name="Gonzalez J."/>
            <person name="Henrissat B."/>
            <person name="Kuo A."/>
            <person name="Liang C."/>
            <person name="Lipzen A."/>
            <person name="Lutzoni F."/>
            <person name="Magnuson J."/>
            <person name="Mondo S."/>
            <person name="Nolan M."/>
            <person name="Ohm R."/>
            <person name="Pangilinan J."/>
            <person name="Park H.-J."/>
            <person name="Ramirez L."/>
            <person name="Alfaro M."/>
            <person name="Sun H."/>
            <person name="Tritt A."/>
            <person name="Yoshinaga Y."/>
            <person name="Zwiers L.-H."/>
            <person name="Turgeon B."/>
            <person name="Goodwin S."/>
            <person name="Spatafora J."/>
            <person name="Crous P."/>
            <person name="Grigoriev I."/>
        </authorList>
    </citation>
    <scope>NUCLEOTIDE SEQUENCE</scope>
    <source>
        <strain evidence="7">CBS 119925</strain>
    </source>
</reference>
<dbReference type="PANTHER" id="PTHR43098">
    <property type="entry name" value="L-ORNITHINE N(5)-MONOOXYGENASE-RELATED"/>
    <property type="match status" value="1"/>
</dbReference>
<keyword evidence="8" id="KW-1185">Reference proteome</keyword>
<accession>A0A6A6V3I3</accession>
<gene>
    <name evidence="7" type="ORF">M011DRAFT_479213</name>
</gene>
<evidence type="ECO:0000256" key="6">
    <source>
        <dbReference type="ARBA" id="ARBA00023002"/>
    </source>
</evidence>
<keyword evidence="4" id="KW-0274">FAD</keyword>
<dbReference type="EMBL" id="MU006584">
    <property type="protein sequence ID" value="KAF2745055.1"/>
    <property type="molecule type" value="Genomic_DNA"/>
</dbReference>